<dbReference type="EMBL" id="SJFN01000035">
    <property type="protein sequence ID" value="TBW34280.1"/>
    <property type="molecule type" value="Genomic_DNA"/>
</dbReference>
<accession>A0A4Q9VGU8</accession>
<dbReference type="RefSeq" id="WP_131311119.1">
    <property type="nucleotide sequence ID" value="NZ_SJFN01000035.1"/>
</dbReference>
<organism evidence="1 2">
    <name type="scientific">Siculibacillus lacustris</name>
    <dbReference type="NCBI Taxonomy" id="1549641"/>
    <lineage>
        <taxon>Bacteria</taxon>
        <taxon>Pseudomonadati</taxon>
        <taxon>Pseudomonadota</taxon>
        <taxon>Alphaproteobacteria</taxon>
        <taxon>Hyphomicrobiales</taxon>
        <taxon>Ancalomicrobiaceae</taxon>
        <taxon>Siculibacillus</taxon>
    </lineage>
</organism>
<proteinExistence type="predicted"/>
<gene>
    <name evidence="1" type="ORF">EYW49_18515</name>
</gene>
<sequence>MRALVLAALVVLAAALGGCKSDGTDKPKLALVDTPDPITTGSVPMAFSVEPGVEAWYRERGSVVPLGSRPAYCHGFGCEFRAVIPLDDDDEAALARIFQAHGGSPAAERVAVDLADQWWEKRADREIGAPPDKRGSDLADAHHAGQTDCIDEATNTTTLLLHLEQRGLLRFHHVQRPESRGAFLYAHATAVMRDRTTGTDWIADSWMRDSGDPIDVMPLEEWFSRAYVDPVS</sequence>
<dbReference type="AlphaFoldDB" id="A0A4Q9VGU8"/>
<name>A0A4Q9VGU8_9HYPH</name>
<keyword evidence="2" id="KW-1185">Reference proteome</keyword>
<protein>
    <recommendedName>
        <fullName evidence="3">Lipoprotein</fullName>
    </recommendedName>
</protein>
<evidence type="ECO:0000313" key="2">
    <source>
        <dbReference type="Proteomes" id="UP000292781"/>
    </source>
</evidence>
<comment type="caution">
    <text evidence="1">The sequence shown here is derived from an EMBL/GenBank/DDBJ whole genome shotgun (WGS) entry which is preliminary data.</text>
</comment>
<evidence type="ECO:0000313" key="1">
    <source>
        <dbReference type="EMBL" id="TBW34280.1"/>
    </source>
</evidence>
<reference evidence="1 2" key="1">
    <citation type="submission" date="2019-02" db="EMBL/GenBank/DDBJ databases">
        <title>Siculibacillus lacustris gen. nov., sp. nov., a new rosette-forming bacterium isolated from a freshwater crater lake (Lake St. Ana, Romania).</title>
        <authorList>
            <person name="Felfoldi T."/>
            <person name="Marton Z."/>
            <person name="Szabo A."/>
            <person name="Mentes A."/>
            <person name="Boka K."/>
            <person name="Marialigeti K."/>
            <person name="Mathe I."/>
            <person name="Koncz M."/>
            <person name="Schumann P."/>
            <person name="Toth E."/>
        </authorList>
    </citation>
    <scope>NUCLEOTIDE SEQUENCE [LARGE SCALE GENOMIC DNA]</scope>
    <source>
        <strain evidence="1 2">SA-279</strain>
    </source>
</reference>
<dbReference type="PROSITE" id="PS51257">
    <property type="entry name" value="PROKAR_LIPOPROTEIN"/>
    <property type="match status" value="1"/>
</dbReference>
<evidence type="ECO:0008006" key="3">
    <source>
        <dbReference type="Google" id="ProtNLM"/>
    </source>
</evidence>
<dbReference type="Proteomes" id="UP000292781">
    <property type="component" value="Unassembled WGS sequence"/>
</dbReference>
<dbReference type="OrthoDB" id="5471992at2"/>